<gene>
    <name evidence="1" type="ORF">NTEN_LOCUS2416</name>
</gene>
<organism evidence="1 2">
    <name type="scientific">Nesidiocoris tenuis</name>
    <dbReference type="NCBI Taxonomy" id="355587"/>
    <lineage>
        <taxon>Eukaryota</taxon>
        <taxon>Metazoa</taxon>
        <taxon>Ecdysozoa</taxon>
        <taxon>Arthropoda</taxon>
        <taxon>Hexapoda</taxon>
        <taxon>Insecta</taxon>
        <taxon>Pterygota</taxon>
        <taxon>Neoptera</taxon>
        <taxon>Paraneoptera</taxon>
        <taxon>Hemiptera</taxon>
        <taxon>Heteroptera</taxon>
        <taxon>Panheteroptera</taxon>
        <taxon>Cimicomorpha</taxon>
        <taxon>Miridae</taxon>
        <taxon>Dicyphina</taxon>
        <taxon>Nesidiocoris</taxon>
    </lineage>
</organism>
<name>A0A6H5G1P5_9HEMI</name>
<dbReference type="Proteomes" id="UP000479000">
    <property type="component" value="Unassembled WGS sequence"/>
</dbReference>
<reference evidence="1 2" key="1">
    <citation type="submission" date="2020-02" db="EMBL/GenBank/DDBJ databases">
        <authorList>
            <person name="Ferguson B K."/>
        </authorList>
    </citation>
    <scope>NUCLEOTIDE SEQUENCE [LARGE SCALE GENOMIC DNA]</scope>
</reference>
<keyword evidence="2" id="KW-1185">Reference proteome</keyword>
<accession>A0A6H5G1P5</accession>
<evidence type="ECO:0000313" key="1">
    <source>
        <dbReference type="EMBL" id="CAA9995625.1"/>
    </source>
</evidence>
<evidence type="ECO:0000313" key="2">
    <source>
        <dbReference type="Proteomes" id="UP000479000"/>
    </source>
</evidence>
<dbReference type="AlphaFoldDB" id="A0A6H5G1P5"/>
<protein>
    <submittedName>
        <fullName evidence="1">Uncharacterized protein</fullName>
    </submittedName>
</protein>
<dbReference type="EMBL" id="CADCXU010003804">
    <property type="protein sequence ID" value="CAA9995625.1"/>
    <property type="molecule type" value="Genomic_DNA"/>
</dbReference>
<proteinExistence type="predicted"/>
<sequence>MNIKRIAVSAGEYVFFNLEDSGRQSRYLRWDREAGASPYRSSGFWTSSLGCIHMQKDRS</sequence>